<evidence type="ECO:0000313" key="2">
    <source>
        <dbReference type="EMBL" id="MBC8575858.1"/>
    </source>
</evidence>
<protein>
    <recommendedName>
        <fullName evidence="4">Transcriptional regulator</fullName>
    </recommendedName>
</protein>
<reference evidence="2 3" key="1">
    <citation type="submission" date="2020-08" db="EMBL/GenBank/DDBJ databases">
        <title>Genome public.</title>
        <authorList>
            <person name="Liu C."/>
            <person name="Sun Q."/>
        </authorList>
    </citation>
    <scope>NUCLEOTIDE SEQUENCE [LARGE SCALE GENOMIC DNA]</scope>
    <source>
        <strain evidence="2 3">BX1</strain>
    </source>
</reference>
<proteinExistence type="predicted"/>
<evidence type="ECO:0000256" key="1">
    <source>
        <dbReference type="SAM" id="Phobius"/>
    </source>
</evidence>
<gene>
    <name evidence="2" type="ORF">H8717_05455</name>
</gene>
<evidence type="ECO:0008006" key="4">
    <source>
        <dbReference type="Google" id="ProtNLM"/>
    </source>
</evidence>
<accession>A0ABR7NHH6</accession>
<keyword evidence="3" id="KW-1185">Reference proteome</keyword>
<dbReference type="RefSeq" id="WP_262399427.1">
    <property type="nucleotide sequence ID" value="NZ_JACRTB010000007.1"/>
</dbReference>
<comment type="caution">
    <text evidence="2">The sequence shown here is derived from an EMBL/GenBank/DDBJ whole genome shotgun (WGS) entry which is preliminary data.</text>
</comment>
<feature type="transmembrane region" description="Helical" evidence="1">
    <location>
        <begin position="86"/>
        <end position="108"/>
    </location>
</feature>
<dbReference type="Proteomes" id="UP000658131">
    <property type="component" value="Unassembled WGS sequence"/>
</dbReference>
<keyword evidence="1" id="KW-0812">Transmembrane</keyword>
<name>A0ABR7NHH6_9FIRM</name>
<dbReference type="EMBL" id="JACRTB010000007">
    <property type="protein sequence ID" value="MBC8575858.1"/>
    <property type="molecule type" value="Genomic_DNA"/>
</dbReference>
<organism evidence="2 3">
    <name type="scientific">Yanshouia hominis</name>
    <dbReference type="NCBI Taxonomy" id="2763673"/>
    <lineage>
        <taxon>Bacteria</taxon>
        <taxon>Bacillati</taxon>
        <taxon>Bacillota</taxon>
        <taxon>Clostridia</taxon>
        <taxon>Eubacteriales</taxon>
        <taxon>Oscillospiraceae</taxon>
        <taxon>Yanshouia</taxon>
    </lineage>
</organism>
<evidence type="ECO:0000313" key="3">
    <source>
        <dbReference type="Proteomes" id="UP000658131"/>
    </source>
</evidence>
<keyword evidence="1" id="KW-0472">Membrane</keyword>
<keyword evidence="1" id="KW-1133">Transmembrane helix</keyword>
<sequence>MVSKLSLKILRHLKKAGVTSDTEIYTLFPNSRSSIESLLASKMIASDHVGLQANGDWQDHFVISDLGNAVLEEAERSSARFHWSEFRAWITLAIALAAFALSVIALYLQYK</sequence>